<dbReference type="OrthoDB" id="9808461at2"/>
<dbReference type="EMBL" id="CP001779">
    <property type="protein sequence ID" value="ACZ01300.1"/>
    <property type="molecule type" value="Genomic_DNA"/>
</dbReference>
<keyword evidence="4 7" id="KW-0812">Transmembrane</keyword>
<keyword evidence="5 7" id="KW-1133">Transmembrane helix</keyword>
<dbReference type="RefSeq" id="WP_012858850.1">
    <property type="nucleotide sequence ID" value="NC_013515.1"/>
</dbReference>
<sequence>MIEFFIAKRHIIERKFQSIVSILGIAIALTVFVVSLAISNGLKNNMLNSILTLSPHISVGIYQDYQQEYIDISKKIDKYNFKDVNYRIESQGLIKVNGISKSTLIIGTNLEKLNLNVVEGSIEKDNLTSVLVGNEFIKNTGTRVGDEITVLTSEMREIKAVISGVFKTGFYNYDSDLLLFPLETLQLLEERGEVASTIAILVDNPNKTDNLDLLVRDINESYGDKVYARSWNMDNQSLLSAINFEKFVLVSILSMIILIASFAISVILNMIVREKITDIGILKAMGFADKNILKIFLFEGLIIGITGMLFSLLFSPILIILLKLVFKYYITSTYYLETLPISVSLIEMLVIYFISFVLILFSTIMPSIKASKMNTVEAIKYNN</sequence>
<dbReference type="AlphaFoldDB" id="D1AYC4"/>
<dbReference type="HOGENOM" id="CLU_000604_8_1_0"/>
<dbReference type="Pfam" id="PF12704">
    <property type="entry name" value="MacB_PCD"/>
    <property type="match status" value="1"/>
</dbReference>
<feature type="transmembrane region" description="Helical" evidence="7">
    <location>
        <begin position="247"/>
        <end position="272"/>
    </location>
</feature>
<feature type="transmembrane region" description="Helical" evidence="7">
    <location>
        <begin position="341"/>
        <end position="364"/>
    </location>
</feature>
<gene>
    <name evidence="10" type="ordered locus">Smon_0832</name>
</gene>
<dbReference type="STRING" id="519441.Smon_0832"/>
<evidence type="ECO:0000256" key="4">
    <source>
        <dbReference type="ARBA" id="ARBA00022692"/>
    </source>
</evidence>
<dbReference type="PANTHER" id="PTHR30489">
    <property type="entry name" value="LIPOPROTEIN-RELEASING SYSTEM TRANSMEMBRANE PROTEIN LOLE"/>
    <property type="match status" value="1"/>
</dbReference>
<dbReference type="InterPro" id="IPR025857">
    <property type="entry name" value="MacB_PCD"/>
</dbReference>
<keyword evidence="6 7" id="KW-0472">Membrane</keyword>
<dbReference type="InterPro" id="IPR051447">
    <property type="entry name" value="Lipoprotein-release_system"/>
</dbReference>
<name>D1AYC4_STRM9</name>
<dbReference type="GO" id="GO:0098797">
    <property type="term" value="C:plasma membrane protein complex"/>
    <property type="evidence" value="ECO:0007669"/>
    <property type="project" value="TreeGrafter"/>
</dbReference>
<organism evidence="10 11">
    <name type="scientific">Streptobacillus moniliformis (strain ATCC 14647 / DSM 12112 / NCTC 10651 / 9901)</name>
    <dbReference type="NCBI Taxonomy" id="519441"/>
    <lineage>
        <taxon>Bacteria</taxon>
        <taxon>Fusobacteriati</taxon>
        <taxon>Fusobacteriota</taxon>
        <taxon>Fusobacteriia</taxon>
        <taxon>Fusobacteriales</taxon>
        <taxon>Leptotrichiaceae</taxon>
        <taxon>Streptobacillus</taxon>
    </lineage>
</organism>
<evidence type="ECO:0000256" key="1">
    <source>
        <dbReference type="ARBA" id="ARBA00004651"/>
    </source>
</evidence>
<evidence type="ECO:0008006" key="12">
    <source>
        <dbReference type="Google" id="ProtNLM"/>
    </source>
</evidence>
<evidence type="ECO:0000259" key="9">
    <source>
        <dbReference type="Pfam" id="PF12704"/>
    </source>
</evidence>
<evidence type="ECO:0000256" key="7">
    <source>
        <dbReference type="SAM" id="Phobius"/>
    </source>
</evidence>
<evidence type="ECO:0000256" key="3">
    <source>
        <dbReference type="ARBA" id="ARBA00022475"/>
    </source>
</evidence>
<evidence type="ECO:0000313" key="10">
    <source>
        <dbReference type="EMBL" id="ACZ01300.1"/>
    </source>
</evidence>
<comment type="similarity">
    <text evidence="2">Belongs to the ABC-4 integral membrane protein family. LolC/E subfamily.</text>
</comment>
<feature type="transmembrane region" description="Helical" evidence="7">
    <location>
        <begin position="20"/>
        <end position="38"/>
    </location>
</feature>
<dbReference type="eggNOG" id="COG4591">
    <property type="taxonomic scope" value="Bacteria"/>
</dbReference>
<keyword evidence="3" id="KW-1003">Cell membrane</keyword>
<feature type="transmembrane region" description="Helical" evidence="7">
    <location>
        <begin position="293"/>
        <end position="321"/>
    </location>
</feature>
<dbReference type="KEGG" id="smf:Smon_0832"/>
<dbReference type="Proteomes" id="UP000002072">
    <property type="component" value="Chromosome"/>
</dbReference>
<reference evidence="10 11" key="1">
    <citation type="journal article" date="2009" name="Stand. Genomic Sci.">
        <title>Complete genome sequence of Streptobacillus moniliformis type strain (9901T).</title>
        <authorList>
            <person name="Nolan M."/>
            <person name="Gronow S."/>
            <person name="Lapidus A."/>
            <person name="Ivanova N."/>
            <person name="Copeland A."/>
            <person name="Lucas S."/>
            <person name="Del Rio T.G."/>
            <person name="Chen F."/>
            <person name="Tice H."/>
            <person name="Pitluck S."/>
            <person name="Cheng J.F."/>
            <person name="Sims D."/>
            <person name="Meincke L."/>
            <person name="Bruce D."/>
            <person name="Goodwin L."/>
            <person name="Brettin T."/>
            <person name="Han C."/>
            <person name="Detter J.C."/>
            <person name="Ovchinikova G."/>
            <person name="Pati A."/>
            <person name="Mavromatis K."/>
            <person name="Mikhailova N."/>
            <person name="Chen A."/>
            <person name="Palaniappan K."/>
            <person name="Land M."/>
            <person name="Hauser L."/>
            <person name="Chang Y.J."/>
            <person name="Jeffries C.D."/>
            <person name="Rohde M."/>
            <person name="Sproer C."/>
            <person name="Goker M."/>
            <person name="Bristow J."/>
            <person name="Eisen J.A."/>
            <person name="Markowitz V."/>
            <person name="Hugenholtz P."/>
            <person name="Kyrpides N.C."/>
            <person name="Klenk H.P."/>
            <person name="Chain P."/>
        </authorList>
    </citation>
    <scope>NUCLEOTIDE SEQUENCE [LARGE SCALE GENOMIC DNA]</scope>
    <source>
        <strain evidence="11">ATCC 14647 / DSM 12112 / NCTC 10651 / 9901</strain>
    </source>
</reference>
<comment type="subcellular location">
    <subcellularLocation>
        <location evidence="1">Cell membrane</location>
        <topology evidence="1">Multi-pass membrane protein</topology>
    </subcellularLocation>
</comment>
<evidence type="ECO:0000256" key="2">
    <source>
        <dbReference type="ARBA" id="ARBA00005236"/>
    </source>
</evidence>
<evidence type="ECO:0000256" key="5">
    <source>
        <dbReference type="ARBA" id="ARBA00022989"/>
    </source>
</evidence>
<dbReference type="InterPro" id="IPR003838">
    <property type="entry name" value="ABC3_permease_C"/>
</dbReference>
<feature type="domain" description="MacB-like periplasmic core" evidence="9">
    <location>
        <begin position="18"/>
        <end position="210"/>
    </location>
</feature>
<evidence type="ECO:0000256" key="6">
    <source>
        <dbReference type="ARBA" id="ARBA00023136"/>
    </source>
</evidence>
<dbReference type="GO" id="GO:0044874">
    <property type="term" value="P:lipoprotein localization to outer membrane"/>
    <property type="evidence" value="ECO:0007669"/>
    <property type="project" value="TreeGrafter"/>
</dbReference>
<evidence type="ECO:0000313" key="11">
    <source>
        <dbReference type="Proteomes" id="UP000002072"/>
    </source>
</evidence>
<dbReference type="Pfam" id="PF02687">
    <property type="entry name" value="FtsX"/>
    <property type="match status" value="1"/>
</dbReference>
<feature type="domain" description="ABC3 transporter permease C-terminal" evidence="8">
    <location>
        <begin position="251"/>
        <end position="374"/>
    </location>
</feature>
<protein>
    <recommendedName>
        <fullName evidence="12">ABC3 transporter permease protein domain-containing protein</fullName>
    </recommendedName>
</protein>
<dbReference type="GeneID" id="29673174"/>
<keyword evidence="11" id="KW-1185">Reference proteome</keyword>
<accession>D1AYC4</accession>
<dbReference type="PANTHER" id="PTHR30489:SF0">
    <property type="entry name" value="LIPOPROTEIN-RELEASING SYSTEM TRANSMEMBRANE PROTEIN LOLE"/>
    <property type="match status" value="1"/>
</dbReference>
<proteinExistence type="inferred from homology"/>
<evidence type="ECO:0000259" key="8">
    <source>
        <dbReference type="Pfam" id="PF02687"/>
    </source>
</evidence>